<feature type="region of interest" description="Disordered" evidence="1">
    <location>
        <begin position="1"/>
        <end position="24"/>
    </location>
</feature>
<protein>
    <submittedName>
        <fullName evidence="2">Uncharacterized protein</fullName>
    </submittedName>
</protein>
<name>A0A0K1NIF0_9BACT</name>
<feature type="compositionally biased region" description="Basic residues" evidence="1">
    <location>
        <begin position="1"/>
        <end position="12"/>
    </location>
</feature>
<evidence type="ECO:0000313" key="3">
    <source>
        <dbReference type="Proteomes" id="UP000060345"/>
    </source>
</evidence>
<dbReference type="KEGG" id="pfus:ADJ77_02955"/>
<gene>
    <name evidence="2" type="ORF">ADJ77_02955</name>
</gene>
<reference evidence="2 3" key="1">
    <citation type="submission" date="2015-07" db="EMBL/GenBank/DDBJ databases">
        <authorList>
            <person name="Noorani M."/>
        </authorList>
    </citation>
    <scope>NUCLEOTIDE SEQUENCE [LARGE SCALE GENOMIC DNA]</scope>
    <source>
        <strain evidence="2 3">W1435</strain>
    </source>
</reference>
<sequence>MQKTRLLNRQKRQKDASEQQPYSSRFPLPSIIHAEKQVALNLYQQMQSTPDYHCLSQLYLHLFPNQLIKAPLFFQSFGFIL</sequence>
<proteinExistence type="predicted"/>
<evidence type="ECO:0000313" key="2">
    <source>
        <dbReference type="EMBL" id="AKU68805.1"/>
    </source>
</evidence>
<accession>A0A0K1NIF0</accession>
<dbReference type="Proteomes" id="UP000060345">
    <property type="component" value="Chromosome 1"/>
</dbReference>
<dbReference type="AlphaFoldDB" id="A0A0K1NIF0"/>
<dbReference type="EMBL" id="CP012074">
    <property type="protein sequence ID" value="AKU68805.1"/>
    <property type="molecule type" value="Genomic_DNA"/>
</dbReference>
<dbReference type="STRING" id="1236517.ADJ77_02955"/>
<evidence type="ECO:0000256" key="1">
    <source>
        <dbReference type="SAM" id="MobiDB-lite"/>
    </source>
</evidence>
<organism evidence="2 3">
    <name type="scientific">Prevotella fusca JCM 17724</name>
    <dbReference type="NCBI Taxonomy" id="1236517"/>
    <lineage>
        <taxon>Bacteria</taxon>
        <taxon>Pseudomonadati</taxon>
        <taxon>Bacteroidota</taxon>
        <taxon>Bacteroidia</taxon>
        <taxon>Bacteroidales</taxon>
        <taxon>Prevotellaceae</taxon>
        <taxon>Prevotella</taxon>
    </lineage>
</organism>